<protein>
    <submittedName>
        <fullName evidence="2">Uncharacterized protein</fullName>
    </submittedName>
</protein>
<feature type="compositionally biased region" description="Basic residues" evidence="1">
    <location>
        <begin position="468"/>
        <end position="479"/>
    </location>
</feature>
<feature type="region of interest" description="Disordered" evidence="1">
    <location>
        <begin position="1"/>
        <end position="28"/>
    </location>
</feature>
<dbReference type="PANTHER" id="PTHR34835:SF90">
    <property type="entry name" value="AMINOTRANSFERASE-LIKE PLANT MOBILE DOMAIN-CONTAINING PROTEIN"/>
    <property type="match status" value="1"/>
</dbReference>
<feature type="compositionally biased region" description="Polar residues" evidence="1">
    <location>
        <begin position="503"/>
        <end position="518"/>
    </location>
</feature>
<evidence type="ECO:0000256" key="1">
    <source>
        <dbReference type="SAM" id="MobiDB-lite"/>
    </source>
</evidence>
<feature type="compositionally biased region" description="Basic and acidic residues" evidence="1">
    <location>
        <begin position="480"/>
        <end position="493"/>
    </location>
</feature>
<dbReference type="PANTHER" id="PTHR34835">
    <property type="entry name" value="OS07G0283600 PROTEIN-RELATED"/>
    <property type="match status" value="1"/>
</dbReference>
<accession>A0AAW1LYP6</accession>
<dbReference type="AlphaFoldDB" id="A0AAW1LYP6"/>
<dbReference type="EMBL" id="JBDFQZ010000003">
    <property type="protein sequence ID" value="KAK9740583.1"/>
    <property type="molecule type" value="Genomic_DNA"/>
</dbReference>
<comment type="caution">
    <text evidence="2">The sequence shown here is derived from an EMBL/GenBank/DDBJ whole genome shotgun (WGS) entry which is preliminary data.</text>
</comment>
<evidence type="ECO:0000313" key="3">
    <source>
        <dbReference type="Proteomes" id="UP001443914"/>
    </source>
</evidence>
<sequence length="536" mass="61477">MKEHQITIRESPTTRAMKRASISKEVQPKRQRVINDVERLPSLRTRMSPAGLYNFIKENPSNEQLQAIKNIGFGGLLHLQTDTIPGQLAYWLASSFDPYKSSLMDEHLPIQDVDIHIVLGIPIGPRVVNEAVQNDKSEEFSHQVEKWKLQYEKDKKIESKDILAKMKLQRDGGEDFKRNFIVYIVSTFLGGVKSSIVSLKIFKTLGNIDDIPLYNWCEFTRNKLVEDVILWQKEELRQESGKENVFKGPIMVLVYIYLDRVVFKSRTVPRTFPTVSSWSKESINDRIKEEKKFTKTFGKGFVDCRMIIEEENADDKPTSSSHHEPEENEKAKMCVEKLVLAAKKLASSFEEFKYAANEAIHELPDSVAISKMVSIADAMAGGFISSQNDENKGCNDKNDKGKQKMYPSEDEYEDEEPEENEKQNVRDEQSKENEKQKDPWDDESFWGNEKILEALFTLNDALQPLHSPKQKLNKRKKVKKPIDPDMPRYRLLDSDDSLLDSSQNVSSPNIITSTPKNQPISIIIESTPPPSAEEFQ</sequence>
<feature type="region of interest" description="Disordered" evidence="1">
    <location>
        <begin position="464"/>
        <end position="536"/>
    </location>
</feature>
<keyword evidence="3" id="KW-1185">Reference proteome</keyword>
<proteinExistence type="predicted"/>
<feature type="compositionally biased region" description="Basic and acidic residues" evidence="1">
    <location>
        <begin position="389"/>
        <end position="402"/>
    </location>
</feature>
<feature type="compositionally biased region" description="Pro residues" evidence="1">
    <location>
        <begin position="527"/>
        <end position="536"/>
    </location>
</feature>
<dbReference type="Proteomes" id="UP001443914">
    <property type="component" value="Unassembled WGS sequence"/>
</dbReference>
<reference evidence="2" key="1">
    <citation type="submission" date="2024-03" db="EMBL/GenBank/DDBJ databases">
        <title>WGS assembly of Saponaria officinalis var. Norfolk2.</title>
        <authorList>
            <person name="Jenkins J."/>
            <person name="Shu S."/>
            <person name="Grimwood J."/>
            <person name="Barry K."/>
            <person name="Goodstein D."/>
            <person name="Schmutz J."/>
            <person name="Leebens-Mack J."/>
            <person name="Osbourn A."/>
        </authorList>
    </citation>
    <scope>NUCLEOTIDE SEQUENCE [LARGE SCALE GENOMIC DNA]</scope>
    <source>
        <strain evidence="2">JIC</strain>
    </source>
</reference>
<gene>
    <name evidence="2" type="ORF">RND81_03G046000</name>
</gene>
<feature type="region of interest" description="Disordered" evidence="1">
    <location>
        <begin position="384"/>
        <end position="444"/>
    </location>
</feature>
<organism evidence="2 3">
    <name type="scientific">Saponaria officinalis</name>
    <name type="common">Common soapwort</name>
    <name type="synonym">Lychnis saponaria</name>
    <dbReference type="NCBI Taxonomy" id="3572"/>
    <lineage>
        <taxon>Eukaryota</taxon>
        <taxon>Viridiplantae</taxon>
        <taxon>Streptophyta</taxon>
        <taxon>Embryophyta</taxon>
        <taxon>Tracheophyta</taxon>
        <taxon>Spermatophyta</taxon>
        <taxon>Magnoliopsida</taxon>
        <taxon>eudicotyledons</taxon>
        <taxon>Gunneridae</taxon>
        <taxon>Pentapetalae</taxon>
        <taxon>Caryophyllales</taxon>
        <taxon>Caryophyllaceae</taxon>
        <taxon>Caryophylleae</taxon>
        <taxon>Saponaria</taxon>
    </lineage>
</organism>
<feature type="compositionally biased region" description="Acidic residues" evidence="1">
    <location>
        <begin position="408"/>
        <end position="419"/>
    </location>
</feature>
<name>A0AAW1LYP6_SAPOF</name>
<feature type="compositionally biased region" description="Basic and acidic residues" evidence="1">
    <location>
        <begin position="420"/>
        <end position="439"/>
    </location>
</feature>
<evidence type="ECO:0000313" key="2">
    <source>
        <dbReference type="EMBL" id="KAK9740583.1"/>
    </source>
</evidence>